<name>A0A4P6L1J0_9BURK</name>
<proteinExistence type="predicted"/>
<dbReference type="KEGG" id="plue:EWM63_17695"/>
<organism evidence="2 3">
    <name type="scientific">Pseudoduganella lutea</name>
    <dbReference type="NCBI Taxonomy" id="321985"/>
    <lineage>
        <taxon>Bacteria</taxon>
        <taxon>Pseudomonadati</taxon>
        <taxon>Pseudomonadota</taxon>
        <taxon>Betaproteobacteria</taxon>
        <taxon>Burkholderiales</taxon>
        <taxon>Oxalobacteraceae</taxon>
        <taxon>Telluria group</taxon>
        <taxon>Pseudoduganella</taxon>
    </lineage>
</organism>
<dbReference type="EMBL" id="CP035913">
    <property type="protein sequence ID" value="QBE64598.1"/>
    <property type="molecule type" value="Genomic_DNA"/>
</dbReference>
<reference evidence="2 3" key="1">
    <citation type="submission" date="2019-02" db="EMBL/GenBank/DDBJ databases">
        <title>Draft Genome Sequences of Six Type Strains of the Genus Massilia.</title>
        <authorList>
            <person name="Miess H."/>
            <person name="Frediansyhah A."/>
            <person name="Gross H."/>
        </authorList>
    </citation>
    <scope>NUCLEOTIDE SEQUENCE [LARGE SCALE GENOMIC DNA]</scope>
    <source>
        <strain evidence="2 3">DSM 17473</strain>
    </source>
</reference>
<evidence type="ECO:0000313" key="2">
    <source>
        <dbReference type="EMBL" id="QBE64598.1"/>
    </source>
</evidence>
<protein>
    <submittedName>
        <fullName evidence="2">Uncharacterized protein</fullName>
    </submittedName>
</protein>
<dbReference type="Proteomes" id="UP000290637">
    <property type="component" value="Chromosome"/>
</dbReference>
<accession>A0A4P6L1J0</accession>
<keyword evidence="3" id="KW-1185">Reference proteome</keyword>
<sequence>MVISLQVDDSGGKRASDRQASIATSQACHDDCEQGATQRMRIVLLRVANPLHFRYEFRISFLKF</sequence>
<evidence type="ECO:0000313" key="3">
    <source>
        <dbReference type="Proteomes" id="UP000290637"/>
    </source>
</evidence>
<feature type="region of interest" description="Disordered" evidence="1">
    <location>
        <begin position="1"/>
        <end position="20"/>
    </location>
</feature>
<evidence type="ECO:0000256" key="1">
    <source>
        <dbReference type="SAM" id="MobiDB-lite"/>
    </source>
</evidence>
<gene>
    <name evidence="2" type="ORF">EWM63_17695</name>
</gene>
<dbReference type="AlphaFoldDB" id="A0A4P6L1J0"/>
<dbReference type="RefSeq" id="WP_130187715.1">
    <property type="nucleotide sequence ID" value="NZ_CP035913.1"/>
</dbReference>